<protein>
    <submittedName>
        <fullName evidence="1">Uncharacterized protein</fullName>
    </submittedName>
</protein>
<accession>A2FBE7</accession>
<proteinExistence type="predicted"/>
<reference evidence="1" key="1">
    <citation type="submission" date="2006-10" db="EMBL/GenBank/DDBJ databases">
        <authorList>
            <person name="Amadeo P."/>
            <person name="Zhao Q."/>
            <person name="Wortman J."/>
            <person name="Fraser-Liggett C."/>
            <person name="Carlton J."/>
        </authorList>
    </citation>
    <scope>NUCLEOTIDE SEQUENCE</scope>
    <source>
        <strain evidence="1">G3</strain>
    </source>
</reference>
<evidence type="ECO:0000313" key="2">
    <source>
        <dbReference type="Proteomes" id="UP000001542"/>
    </source>
</evidence>
<gene>
    <name evidence="1" type="ORF">TVAG_235930</name>
</gene>
<dbReference type="InParanoid" id="A2FBE7"/>
<organism evidence="1 2">
    <name type="scientific">Trichomonas vaginalis (strain ATCC PRA-98 / G3)</name>
    <dbReference type="NCBI Taxonomy" id="412133"/>
    <lineage>
        <taxon>Eukaryota</taxon>
        <taxon>Metamonada</taxon>
        <taxon>Parabasalia</taxon>
        <taxon>Trichomonadida</taxon>
        <taxon>Trichomonadidae</taxon>
        <taxon>Trichomonas</taxon>
    </lineage>
</organism>
<dbReference type="AlphaFoldDB" id="A2FBE7"/>
<reference evidence="1" key="2">
    <citation type="journal article" date="2007" name="Science">
        <title>Draft genome sequence of the sexually transmitted pathogen Trichomonas vaginalis.</title>
        <authorList>
            <person name="Carlton J.M."/>
            <person name="Hirt R.P."/>
            <person name="Silva J.C."/>
            <person name="Delcher A.L."/>
            <person name="Schatz M."/>
            <person name="Zhao Q."/>
            <person name="Wortman J.R."/>
            <person name="Bidwell S.L."/>
            <person name="Alsmark U.C.M."/>
            <person name="Besteiro S."/>
            <person name="Sicheritz-Ponten T."/>
            <person name="Noel C.J."/>
            <person name="Dacks J.B."/>
            <person name="Foster P.G."/>
            <person name="Simillion C."/>
            <person name="Van de Peer Y."/>
            <person name="Miranda-Saavedra D."/>
            <person name="Barton G.J."/>
            <person name="Westrop G.D."/>
            <person name="Mueller S."/>
            <person name="Dessi D."/>
            <person name="Fiori P.L."/>
            <person name="Ren Q."/>
            <person name="Paulsen I."/>
            <person name="Zhang H."/>
            <person name="Bastida-Corcuera F.D."/>
            <person name="Simoes-Barbosa A."/>
            <person name="Brown M.T."/>
            <person name="Hayes R.D."/>
            <person name="Mukherjee M."/>
            <person name="Okumura C.Y."/>
            <person name="Schneider R."/>
            <person name="Smith A.J."/>
            <person name="Vanacova S."/>
            <person name="Villalvazo M."/>
            <person name="Haas B.J."/>
            <person name="Pertea M."/>
            <person name="Feldblyum T.V."/>
            <person name="Utterback T.R."/>
            <person name="Shu C.L."/>
            <person name="Osoegawa K."/>
            <person name="de Jong P.J."/>
            <person name="Hrdy I."/>
            <person name="Horvathova L."/>
            <person name="Zubacova Z."/>
            <person name="Dolezal P."/>
            <person name="Malik S.B."/>
            <person name="Logsdon J.M. Jr."/>
            <person name="Henze K."/>
            <person name="Gupta A."/>
            <person name="Wang C.C."/>
            <person name="Dunne R.L."/>
            <person name="Upcroft J.A."/>
            <person name="Upcroft P."/>
            <person name="White O."/>
            <person name="Salzberg S.L."/>
            <person name="Tang P."/>
            <person name="Chiu C.-H."/>
            <person name="Lee Y.-S."/>
            <person name="Embley T.M."/>
            <person name="Coombs G.H."/>
            <person name="Mottram J.C."/>
            <person name="Tachezy J."/>
            <person name="Fraser-Liggett C.M."/>
            <person name="Johnson P.J."/>
        </authorList>
    </citation>
    <scope>NUCLEOTIDE SEQUENCE [LARGE SCALE GENOMIC DNA]</scope>
    <source>
        <strain evidence="1">G3</strain>
    </source>
</reference>
<dbReference type="RefSeq" id="XP_001310711.1">
    <property type="nucleotide sequence ID" value="XM_001310710.1"/>
</dbReference>
<keyword evidence="2" id="KW-1185">Reference proteome</keyword>
<dbReference type="VEuPathDB" id="TrichDB:TVAGG3_0837510"/>
<dbReference type="Proteomes" id="UP000001542">
    <property type="component" value="Unassembled WGS sequence"/>
</dbReference>
<dbReference type="VEuPathDB" id="TrichDB:TVAG_235930"/>
<name>A2FBE7_TRIV3</name>
<dbReference type="KEGG" id="tva:4755566"/>
<evidence type="ECO:0000313" key="1">
    <source>
        <dbReference type="EMBL" id="EAX97781.1"/>
    </source>
</evidence>
<sequence length="213" mass="25749">MNFNPNEPIPNISYYEQRFREIVYNYFPYLLGLHAEMELLPYSFADSIKEDVRDKVAYKTEIRKRHEYFLYSHISRSYDDVPHVFCTETLWKAKQFEFRAASHRDFGYCDIFKDAMIHGFIPEHKGKMPDTELSEIEKFVNNAKPEDFLIYNPETEEMVSYSWWNEHRLNVAIRDRYVPHWGTHYIGYGPAVSHWDSKEKKYQWFIDILNGME</sequence>
<dbReference type="EMBL" id="DS113701">
    <property type="protein sequence ID" value="EAX97781.1"/>
    <property type="molecule type" value="Genomic_DNA"/>
</dbReference>